<keyword evidence="6" id="KW-0902">Two-component regulatory system</keyword>
<dbReference type="Pfam" id="PF02518">
    <property type="entry name" value="HATPase_c"/>
    <property type="match status" value="1"/>
</dbReference>
<keyword evidence="2 12" id="KW-0808">Transferase</keyword>
<dbReference type="InterPro" id="IPR003018">
    <property type="entry name" value="GAF"/>
</dbReference>
<dbReference type="GO" id="GO:0005524">
    <property type="term" value="F:ATP binding"/>
    <property type="evidence" value="ECO:0007669"/>
    <property type="project" value="UniProtKB-KW"/>
</dbReference>
<keyword evidence="1" id="KW-0597">Phosphoprotein</keyword>
<evidence type="ECO:0000256" key="1">
    <source>
        <dbReference type="ARBA" id="ARBA00022553"/>
    </source>
</evidence>
<dbReference type="CDD" id="cd00130">
    <property type="entry name" value="PAS"/>
    <property type="match status" value="1"/>
</dbReference>
<dbReference type="PRINTS" id="PR00344">
    <property type="entry name" value="BCTRLSENSOR"/>
</dbReference>
<dbReference type="Gene3D" id="3.30.565.10">
    <property type="entry name" value="Histidine kinase-like ATPase, C-terminal domain"/>
    <property type="match status" value="1"/>
</dbReference>
<dbReference type="NCBIfam" id="TIGR00229">
    <property type="entry name" value="sensory_box"/>
    <property type="match status" value="1"/>
</dbReference>
<dbReference type="InterPro" id="IPR004358">
    <property type="entry name" value="Sig_transdc_His_kin-like_C"/>
</dbReference>
<dbReference type="InterPro" id="IPR000700">
    <property type="entry name" value="PAS-assoc_C"/>
</dbReference>
<dbReference type="EC" id="2.7.13.3" evidence="12"/>
<evidence type="ECO:0000256" key="6">
    <source>
        <dbReference type="ARBA" id="ARBA00023012"/>
    </source>
</evidence>
<dbReference type="InterPro" id="IPR011006">
    <property type="entry name" value="CheY-like_superfamily"/>
</dbReference>
<dbReference type="GO" id="GO:0006355">
    <property type="term" value="P:regulation of DNA-templated transcription"/>
    <property type="evidence" value="ECO:0007669"/>
    <property type="project" value="InterPro"/>
</dbReference>
<dbReference type="PROSITE" id="PS50112">
    <property type="entry name" value="PAS"/>
    <property type="match status" value="1"/>
</dbReference>
<dbReference type="InterPro" id="IPR005467">
    <property type="entry name" value="His_kinase_dom"/>
</dbReference>
<dbReference type="SUPFAM" id="SSF55785">
    <property type="entry name" value="PYP-like sensor domain (PAS domain)"/>
    <property type="match status" value="1"/>
</dbReference>
<organism evidence="12">
    <name type="scientific">mine drainage metagenome</name>
    <dbReference type="NCBI Taxonomy" id="410659"/>
    <lineage>
        <taxon>unclassified sequences</taxon>
        <taxon>metagenomes</taxon>
        <taxon>ecological metagenomes</taxon>
    </lineage>
</organism>
<dbReference type="SUPFAM" id="SSF55874">
    <property type="entry name" value="ATPase domain of HSP90 chaperone/DNA topoisomerase II/histidine kinase"/>
    <property type="match status" value="1"/>
</dbReference>
<dbReference type="SUPFAM" id="SSF52172">
    <property type="entry name" value="CheY-like"/>
    <property type="match status" value="1"/>
</dbReference>
<proteinExistence type="predicted"/>
<dbReference type="Gene3D" id="3.30.450.40">
    <property type="match status" value="1"/>
</dbReference>
<dbReference type="InterPro" id="IPR036097">
    <property type="entry name" value="HisK_dim/P_sf"/>
</dbReference>
<dbReference type="InterPro" id="IPR001789">
    <property type="entry name" value="Sig_transdc_resp-reg_receiver"/>
</dbReference>
<dbReference type="SUPFAM" id="SSF55781">
    <property type="entry name" value="GAF domain-like"/>
    <property type="match status" value="1"/>
</dbReference>
<keyword evidence="3" id="KW-0547">Nucleotide-binding</keyword>
<dbReference type="InterPro" id="IPR035965">
    <property type="entry name" value="PAS-like_dom_sf"/>
</dbReference>
<evidence type="ECO:0000259" key="11">
    <source>
        <dbReference type="PROSITE" id="PS50113"/>
    </source>
</evidence>
<comment type="caution">
    <text evidence="12">The sequence shown here is derived from an EMBL/GenBank/DDBJ whole genome shotgun (WGS) entry which is preliminary data.</text>
</comment>
<dbReference type="SMART" id="SM00387">
    <property type="entry name" value="HATPase_c"/>
    <property type="match status" value="1"/>
</dbReference>
<dbReference type="SMART" id="SM00448">
    <property type="entry name" value="REC"/>
    <property type="match status" value="1"/>
</dbReference>
<dbReference type="Gene3D" id="3.30.450.20">
    <property type="entry name" value="PAS domain"/>
    <property type="match status" value="1"/>
</dbReference>
<dbReference type="SMART" id="SM00091">
    <property type="entry name" value="PAS"/>
    <property type="match status" value="1"/>
</dbReference>
<dbReference type="PANTHER" id="PTHR43065:SF46">
    <property type="entry name" value="C4-DICARBOXYLATE TRANSPORT SENSOR PROTEIN DCTB"/>
    <property type="match status" value="1"/>
</dbReference>
<evidence type="ECO:0000256" key="4">
    <source>
        <dbReference type="ARBA" id="ARBA00022777"/>
    </source>
</evidence>
<sequence length="703" mass="76900">MNVDGRTIASESHARELVRVNRALATFTRATEALVHASDEQQLLNDICRIMVEAGGYLFAWVGYVQHDDERSVWPVARYGDDKGYISRARVNWNELSERGRGPTGEAIRTGKVQLAYTGDSQHFVPWREEALRCGFQSSLSLPLLVEGRVIGVLHLYSRSATPYDQDELHLMEHLCRNIAYGIDMQRMQFERHRAERELKESEGRYRSLVELSPDAIVVHTQGIIIFSNSAANGLFGVTASQPLVGRRLLDLVHPDDVSLADQRLNLDEASGAVEERLVRLDGSYFAAEVTSAPIIFHGVHARQVVIRDITERKQVHAQLVQTAKLATLGEMAAGMAHELSQPTNIMRMAAESALMMLERGKADTAYLVKQFSLIASQTGRMAEIIDHIRIFSRKDTGEVETFDARRSLSLAAELLTPQLQAADVALDCRLPEQSCLVQGRPVQLEQVIINLLSNATDAVKSARAAEPGRKGKVILEARRIAPDSLLVTVTDNGTGIGGQDLDRIFEPFFTTKEVGSGTGLGLSVSFGIINSMGGKLEARNMPDQGAQFRISLPLTQGQAAALAVAAARPVPGEDEDGGHLPGHHVLLVDDEVQATETMAAYLTEMGYKISTAHSGKSALARFEEDPADLVMTDIRMPDGDGEELIRALRALDPDLPIVVVTGHMGATETLAATTNAKSIILLKKPISLPQMVETLEKLISYS</sequence>
<protein>
    <submittedName>
        <fullName evidence="12">Sporulation kinase A</fullName>
        <ecNumber evidence="12">2.7.13.3</ecNumber>
    </submittedName>
</protein>
<feature type="domain" description="PAS" evidence="10">
    <location>
        <begin position="202"/>
        <end position="266"/>
    </location>
</feature>
<accession>A0A1J5R502</accession>
<dbReference type="SMART" id="SM00388">
    <property type="entry name" value="HisKA"/>
    <property type="match status" value="1"/>
</dbReference>
<evidence type="ECO:0000256" key="7">
    <source>
        <dbReference type="SAM" id="Coils"/>
    </source>
</evidence>
<dbReference type="CDD" id="cd00082">
    <property type="entry name" value="HisKA"/>
    <property type="match status" value="1"/>
</dbReference>
<dbReference type="InterPro" id="IPR003661">
    <property type="entry name" value="HisK_dim/P_dom"/>
</dbReference>
<dbReference type="InterPro" id="IPR003594">
    <property type="entry name" value="HATPase_dom"/>
</dbReference>
<feature type="domain" description="Histidine kinase" evidence="8">
    <location>
        <begin position="335"/>
        <end position="557"/>
    </location>
</feature>
<evidence type="ECO:0000259" key="9">
    <source>
        <dbReference type="PROSITE" id="PS50110"/>
    </source>
</evidence>
<evidence type="ECO:0000259" key="8">
    <source>
        <dbReference type="PROSITE" id="PS50109"/>
    </source>
</evidence>
<gene>
    <name evidence="12" type="primary">kinA_3</name>
    <name evidence="12" type="ORF">GALL_270220</name>
</gene>
<keyword evidence="7" id="KW-0175">Coiled coil</keyword>
<dbReference type="PROSITE" id="PS50110">
    <property type="entry name" value="RESPONSE_REGULATORY"/>
    <property type="match status" value="1"/>
</dbReference>
<evidence type="ECO:0000256" key="3">
    <source>
        <dbReference type="ARBA" id="ARBA00022741"/>
    </source>
</evidence>
<dbReference type="Gene3D" id="1.10.287.130">
    <property type="match status" value="1"/>
</dbReference>
<dbReference type="GO" id="GO:0000155">
    <property type="term" value="F:phosphorelay sensor kinase activity"/>
    <property type="evidence" value="ECO:0007669"/>
    <property type="project" value="InterPro"/>
</dbReference>
<name>A0A1J5R502_9ZZZZ</name>
<dbReference type="InterPro" id="IPR013767">
    <property type="entry name" value="PAS_fold"/>
</dbReference>
<evidence type="ECO:0000259" key="10">
    <source>
        <dbReference type="PROSITE" id="PS50112"/>
    </source>
</evidence>
<dbReference type="InterPro" id="IPR029016">
    <property type="entry name" value="GAF-like_dom_sf"/>
</dbReference>
<keyword evidence="4 12" id="KW-0418">Kinase</keyword>
<reference evidence="12" key="1">
    <citation type="submission" date="2016-10" db="EMBL/GenBank/DDBJ databases">
        <title>Sequence of Gallionella enrichment culture.</title>
        <authorList>
            <person name="Poehlein A."/>
            <person name="Muehling M."/>
            <person name="Daniel R."/>
        </authorList>
    </citation>
    <scope>NUCLEOTIDE SEQUENCE</scope>
</reference>
<dbReference type="SMART" id="SM00065">
    <property type="entry name" value="GAF"/>
    <property type="match status" value="1"/>
</dbReference>
<dbReference type="Gene3D" id="3.40.50.2300">
    <property type="match status" value="1"/>
</dbReference>
<dbReference type="InterPro" id="IPR000014">
    <property type="entry name" value="PAS"/>
</dbReference>
<feature type="domain" description="PAC" evidence="11">
    <location>
        <begin position="272"/>
        <end position="322"/>
    </location>
</feature>
<dbReference type="EMBL" id="MLJW01000271">
    <property type="protein sequence ID" value="OIQ91056.1"/>
    <property type="molecule type" value="Genomic_DNA"/>
</dbReference>
<keyword evidence="5" id="KW-0067">ATP-binding</keyword>
<dbReference type="PANTHER" id="PTHR43065">
    <property type="entry name" value="SENSOR HISTIDINE KINASE"/>
    <property type="match status" value="1"/>
</dbReference>
<dbReference type="InterPro" id="IPR036890">
    <property type="entry name" value="HATPase_C_sf"/>
</dbReference>
<evidence type="ECO:0000313" key="12">
    <source>
        <dbReference type="EMBL" id="OIQ91056.1"/>
    </source>
</evidence>
<dbReference type="PROSITE" id="PS50113">
    <property type="entry name" value="PAC"/>
    <property type="match status" value="1"/>
</dbReference>
<evidence type="ECO:0000256" key="2">
    <source>
        <dbReference type="ARBA" id="ARBA00022679"/>
    </source>
</evidence>
<dbReference type="SUPFAM" id="SSF47384">
    <property type="entry name" value="Homodimeric domain of signal transducing histidine kinase"/>
    <property type="match status" value="1"/>
</dbReference>
<dbReference type="Pfam" id="PF13185">
    <property type="entry name" value="GAF_2"/>
    <property type="match status" value="1"/>
</dbReference>
<feature type="coiled-coil region" evidence="7">
    <location>
        <begin position="185"/>
        <end position="212"/>
    </location>
</feature>
<dbReference type="AlphaFoldDB" id="A0A1J5R502"/>
<evidence type="ECO:0000256" key="5">
    <source>
        <dbReference type="ARBA" id="ARBA00022840"/>
    </source>
</evidence>
<feature type="domain" description="Response regulatory" evidence="9">
    <location>
        <begin position="585"/>
        <end position="700"/>
    </location>
</feature>
<dbReference type="Pfam" id="PF00512">
    <property type="entry name" value="HisKA"/>
    <property type="match status" value="1"/>
</dbReference>
<dbReference type="PROSITE" id="PS50109">
    <property type="entry name" value="HIS_KIN"/>
    <property type="match status" value="1"/>
</dbReference>
<dbReference type="Pfam" id="PF00989">
    <property type="entry name" value="PAS"/>
    <property type="match status" value="1"/>
</dbReference>
<dbReference type="Pfam" id="PF00072">
    <property type="entry name" value="Response_reg"/>
    <property type="match status" value="1"/>
</dbReference>